<dbReference type="InterPro" id="IPR003661">
    <property type="entry name" value="HisK_dim/P_dom"/>
</dbReference>
<dbReference type="Pfam" id="PF00512">
    <property type="entry name" value="HisKA"/>
    <property type="match status" value="1"/>
</dbReference>
<protein>
    <recommendedName>
        <fullName evidence="2">histidine kinase</fullName>
        <ecNumber evidence="2">2.7.13.3</ecNumber>
    </recommendedName>
</protein>
<evidence type="ECO:0000256" key="7">
    <source>
        <dbReference type="SAM" id="Phobius"/>
    </source>
</evidence>
<dbReference type="GO" id="GO:0000155">
    <property type="term" value="F:phosphorelay sensor kinase activity"/>
    <property type="evidence" value="ECO:0007669"/>
    <property type="project" value="InterPro"/>
</dbReference>
<evidence type="ECO:0000256" key="3">
    <source>
        <dbReference type="ARBA" id="ARBA00022679"/>
    </source>
</evidence>
<dbReference type="InterPro" id="IPR036890">
    <property type="entry name" value="HATPase_C_sf"/>
</dbReference>
<feature type="modified residue" description="4-aspartylphosphate" evidence="5">
    <location>
        <position position="709"/>
    </location>
</feature>
<feature type="region of interest" description="Disordered" evidence="6">
    <location>
        <begin position="730"/>
        <end position="759"/>
    </location>
</feature>
<evidence type="ECO:0000313" key="9">
    <source>
        <dbReference type="EMBL" id="CEM45001.1"/>
    </source>
</evidence>
<dbReference type="EMBL" id="CDMZ01003073">
    <property type="protein sequence ID" value="CEM45001.1"/>
    <property type="molecule type" value="Genomic_DNA"/>
</dbReference>
<name>A0A0G4HLM6_9ALVE</name>
<dbReference type="Pfam" id="PF00072">
    <property type="entry name" value="Response_reg"/>
    <property type="match status" value="1"/>
</dbReference>
<dbReference type="SUPFAM" id="SSF52172">
    <property type="entry name" value="CheY-like"/>
    <property type="match status" value="1"/>
</dbReference>
<feature type="domain" description="Response regulatory" evidence="8">
    <location>
        <begin position="658"/>
        <end position="797"/>
    </location>
</feature>
<dbReference type="Gene3D" id="3.30.565.10">
    <property type="entry name" value="Histidine kinase-like ATPase, C-terminal domain"/>
    <property type="match status" value="1"/>
</dbReference>
<feature type="region of interest" description="Disordered" evidence="6">
    <location>
        <begin position="1"/>
        <end position="29"/>
    </location>
</feature>
<evidence type="ECO:0000256" key="2">
    <source>
        <dbReference type="ARBA" id="ARBA00012438"/>
    </source>
</evidence>
<dbReference type="CDD" id="cd00082">
    <property type="entry name" value="HisKA"/>
    <property type="match status" value="1"/>
</dbReference>
<sequence>MWGEKTEKQHGEMQKDAESQQQKQDSAEADTFRSECFEKQRKYLSRTLTPVGTFTIAIQFLLWLSGVFDSKMAFLSMGAITSSVLTFHDDPAVQMSVRTKELKCTMGLWTCITLFHIAIALWEPPSVAMKQIFHGHFGVGMKIIYSGLHLSDVHFWIVNLSDSVFWLLSGYFGYVRFAPEGDALRDADGLVFLLAGGVTQTVMAAGVRRLSVLTLWEATEEVIRRRKAEESKDRFLSYIMHEMRNPLSGASLLVYEFQETIKGMLKSARKNTHPNVMRAAIFASAQRLQQLTDFLIPQFDKMKRVCDDVLQLEKLEKGGLEYAFRPVDIRKWMTRVAGQAAPLFKGGVSFSWAIQTDGEKAEELFENRPEGVADFVRLDQVVSNFLSNARKFTRKGEVTLTCSIKLPSDADRIRAPLLSPKQTSPSFPSSSSSSVALNTQTQQWAVGVEVQEVQRGNEEGPIIMSDRSPKENGGGKGKARWCRGRIGVESAGRGEGSTFFFEIFVPLVRASVSEGTGSYLERSQSRGVGESSAKSPQSGFPPAPPSGPPQTCQGRTAVSARRMSSPAAIFAGLRRGSVTDSMNREFVAPSRKFLKSLAQCTTDPIKEETPEEEGGGEEEKKSTQGESEREKIASESVQQQKKRQSESTESALSSLTADVLLVDDDRFCLMAGSAAIRRMGFSVVTAEDGDEAVKMFEETRSSFRLVLIDKNMARLHGPEAVKSIRKHFQQVKERERESSEPPREGGEGNQARGEPIIVGCTGDAVKESSEAFLAAGADRVIMKPLQPKDLADLLGKK</sequence>
<keyword evidence="7" id="KW-0812">Transmembrane</keyword>
<dbReference type="SMART" id="SM00448">
    <property type="entry name" value="REC"/>
    <property type="match status" value="1"/>
</dbReference>
<proteinExistence type="predicted"/>
<feature type="region of interest" description="Disordered" evidence="6">
    <location>
        <begin position="455"/>
        <end position="480"/>
    </location>
</feature>
<dbReference type="Gene3D" id="3.40.50.2300">
    <property type="match status" value="1"/>
</dbReference>
<feature type="transmembrane region" description="Helical" evidence="7">
    <location>
        <begin position="47"/>
        <end position="66"/>
    </location>
</feature>
<evidence type="ECO:0000256" key="5">
    <source>
        <dbReference type="PROSITE-ProRule" id="PRU00169"/>
    </source>
</evidence>
<evidence type="ECO:0000259" key="8">
    <source>
        <dbReference type="PROSITE" id="PS50110"/>
    </source>
</evidence>
<dbReference type="InterPro" id="IPR001789">
    <property type="entry name" value="Sig_transdc_resp-reg_receiver"/>
</dbReference>
<feature type="compositionally biased region" description="Basic and acidic residues" evidence="6">
    <location>
        <begin position="730"/>
        <end position="746"/>
    </location>
</feature>
<feature type="compositionally biased region" description="Basic and acidic residues" evidence="6">
    <location>
        <begin position="617"/>
        <end position="633"/>
    </location>
</feature>
<dbReference type="PROSITE" id="PS50110">
    <property type="entry name" value="RESPONSE_REGULATORY"/>
    <property type="match status" value="1"/>
</dbReference>
<dbReference type="InterPro" id="IPR011006">
    <property type="entry name" value="CheY-like_superfamily"/>
</dbReference>
<dbReference type="AlphaFoldDB" id="A0A0G4HLM6"/>
<dbReference type="CDD" id="cd17546">
    <property type="entry name" value="REC_hyHK_CKI1_RcsC-like"/>
    <property type="match status" value="1"/>
</dbReference>
<organism evidence="9">
    <name type="scientific">Chromera velia CCMP2878</name>
    <dbReference type="NCBI Taxonomy" id="1169474"/>
    <lineage>
        <taxon>Eukaryota</taxon>
        <taxon>Sar</taxon>
        <taxon>Alveolata</taxon>
        <taxon>Colpodellida</taxon>
        <taxon>Chromeraceae</taxon>
        <taxon>Chromera</taxon>
    </lineage>
</organism>
<reference evidence="9" key="1">
    <citation type="submission" date="2014-11" db="EMBL/GenBank/DDBJ databases">
        <authorList>
            <person name="Otto D Thomas"/>
            <person name="Naeem Raeece"/>
        </authorList>
    </citation>
    <scope>NUCLEOTIDE SEQUENCE</scope>
</reference>
<dbReference type="InterPro" id="IPR036097">
    <property type="entry name" value="HisK_dim/P_sf"/>
</dbReference>
<evidence type="ECO:0000256" key="6">
    <source>
        <dbReference type="SAM" id="MobiDB-lite"/>
    </source>
</evidence>
<keyword evidence="5" id="KW-0597">Phosphoprotein</keyword>
<dbReference type="SUPFAM" id="SSF55874">
    <property type="entry name" value="ATPase domain of HSP90 chaperone/DNA topoisomerase II/histidine kinase"/>
    <property type="match status" value="1"/>
</dbReference>
<dbReference type="VEuPathDB" id="CryptoDB:Cvel_28802"/>
<gene>
    <name evidence="9" type="ORF">Cvel_28802</name>
</gene>
<feature type="compositionally biased region" description="Basic and acidic residues" evidence="6">
    <location>
        <begin position="1"/>
        <end position="18"/>
    </location>
</feature>
<keyword evidence="4" id="KW-0418">Kinase</keyword>
<keyword evidence="7" id="KW-0472">Membrane</keyword>
<evidence type="ECO:0000256" key="1">
    <source>
        <dbReference type="ARBA" id="ARBA00000085"/>
    </source>
</evidence>
<dbReference type="PhylomeDB" id="A0A0G4HLM6"/>
<accession>A0A0G4HLM6</accession>
<feature type="region of interest" description="Disordered" evidence="6">
    <location>
        <begin position="521"/>
        <end position="560"/>
    </location>
</feature>
<keyword evidence="7" id="KW-1133">Transmembrane helix</keyword>
<dbReference type="Gene3D" id="1.10.287.130">
    <property type="match status" value="1"/>
</dbReference>
<dbReference type="SUPFAM" id="SSF47384">
    <property type="entry name" value="Homodimeric domain of signal transducing histidine kinase"/>
    <property type="match status" value="1"/>
</dbReference>
<comment type="catalytic activity">
    <reaction evidence="1">
        <text>ATP + protein L-histidine = ADP + protein N-phospho-L-histidine.</text>
        <dbReference type="EC" id="2.7.13.3"/>
    </reaction>
</comment>
<dbReference type="EC" id="2.7.13.3" evidence="2"/>
<evidence type="ECO:0000256" key="4">
    <source>
        <dbReference type="ARBA" id="ARBA00022777"/>
    </source>
</evidence>
<dbReference type="PANTHER" id="PTHR43047">
    <property type="entry name" value="TWO-COMPONENT HISTIDINE PROTEIN KINASE"/>
    <property type="match status" value="1"/>
</dbReference>
<feature type="compositionally biased region" description="Pro residues" evidence="6">
    <location>
        <begin position="539"/>
        <end position="548"/>
    </location>
</feature>
<keyword evidence="3" id="KW-0808">Transferase</keyword>
<feature type="region of interest" description="Disordered" evidence="6">
    <location>
        <begin position="598"/>
        <end position="650"/>
    </location>
</feature>